<feature type="compositionally biased region" description="Acidic residues" evidence="2">
    <location>
        <begin position="1834"/>
        <end position="1844"/>
    </location>
</feature>
<accession>A0A1J4KTD4</accession>
<dbReference type="InterPro" id="IPR036322">
    <property type="entry name" value="WD40_repeat_dom_sf"/>
</dbReference>
<dbReference type="PANTHER" id="PTHR13743">
    <property type="entry name" value="BEIGE/BEACH-RELATED"/>
    <property type="match status" value="1"/>
</dbReference>
<evidence type="ECO:0000256" key="2">
    <source>
        <dbReference type="SAM" id="MobiDB-lite"/>
    </source>
</evidence>
<evidence type="ECO:0000313" key="5">
    <source>
        <dbReference type="Proteomes" id="UP000179807"/>
    </source>
</evidence>
<dbReference type="InterPro" id="IPR050865">
    <property type="entry name" value="BEACH_Domain"/>
</dbReference>
<gene>
    <name evidence="4" type="ORF">TRFO_17292</name>
</gene>
<dbReference type="EMBL" id="MLAK01000556">
    <property type="protein sequence ID" value="OHT12749.1"/>
    <property type="molecule type" value="Genomic_DNA"/>
</dbReference>
<evidence type="ECO:0000259" key="3">
    <source>
        <dbReference type="PROSITE" id="PS50197"/>
    </source>
</evidence>
<feature type="coiled-coil region" evidence="1">
    <location>
        <begin position="2027"/>
        <end position="2054"/>
    </location>
</feature>
<dbReference type="SUPFAM" id="SSF50978">
    <property type="entry name" value="WD40 repeat-like"/>
    <property type="match status" value="1"/>
</dbReference>
<dbReference type="CDD" id="cd06071">
    <property type="entry name" value="Beach"/>
    <property type="match status" value="1"/>
</dbReference>
<comment type="caution">
    <text evidence="4">The sequence shown here is derived from an EMBL/GenBank/DDBJ whole genome shotgun (WGS) entry which is preliminary data.</text>
</comment>
<dbReference type="SMART" id="SM01026">
    <property type="entry name" value="Beach"/>
    <property type="match status" value="1"/>
</dbReference>
<dbReference type="GeneID" id="94834202"/>
<dbReference type="Proteomes" id="UP000179807">
    <property type="component" value="Unassembled WGS sequence"/>
</dbReference>
<dbReference type="PANTHER" id="PTHR13743:SF123">
    <property type="entry name" value="PROTEIN FAN"/>
    <property type="match status" value="1"/>
</dbReference>
<evidence type="ECO:0000313" key="4">
    <source>
        <dbReference type="EMBL" id="OHT12749.1"/>
    </source>
</evidence>
<dbReference type="OrthoDB" id="26681at2759"/>
<keyword evidence="5" id="KW-1185">Reference proteome</keyword>
<dbReference type="Pfam" id="PF02138">
    <property type="entry name" value="Beach"/>
    <property type="match status" value="1"/>
</dbReference>
<dbReference type="PROSITE" id="PS50197">
    <property type="entry name" value="BEACH"/>
    <property type="match status" value="1"/>
</dbReference>
<evidence type="ECO:0000256" key="1">
    <source>
        <dbReference type="SAM" id="Coils"/>
    </source>
</evidence>
<feature type="compositionally biased region" description="Basic and acidic residues" evidence="2">
    <location>
        <begin position="1824"/>
        <end position="1833"/>
    </location>
</feature>
<proteinExistence type="predicted"/>
<feature type="region of interest" description="Disordered" evidence="2">
    <location>
        <begin position="1815"/>
        <end position="1844"/>
    </location>
</feature>
<dbReference type="VEuPathDB" id="TrichDB:TRFO_17292"/>
<sequence>MDKSWRRFLHIFSDDDSPDVKQFKMLVQKSKTDDEIINCFQFYDQQFGSIPIDEEIDSIGLERYINDFAKIFIPYFSKNLEISETQNKYFLFLERVIKINQFDKELIKMLTDFLIHLLSIDDSETINNSLSFLERALSNEMIAQILFNPLKIAEIYKLCFRKKKLPFSQLFLNRIKNFTFKNVENHDNLFKASLDIFNDEKIFEENEFDYEKALDFIGYVIKDVKSTEFLESFLPLIPKFMFSLNSLDFYKNYLLSSNVSAFQSLSNFCKEEISSDLLTSALSILFETKNSPLITNFSFDVFIIRAKSIPKHQQHELFEILVKFDIESRVNFIFLGIPPWKFGFDSFVLLSLIKTINVQNHIENIFNELIFQTNLDELYLNLNEDIGVQEILIFLCENVLSEQIGKAVKLFINLSYKKCAIVIKCLEILLPKSKPNWIVPSLIDELTKKEVCDEVYSLFTKLALLNDDFVQEFLKKGVSALLFAIETIPSVDFLSAIVCNGPYQIIDDFIFHNFEKTNLVKLSQNELKALMMGLPHDSQSFGLLRIPSLSKYVSNIELISPFDKYIYGKYGTLYKSTNVNVSYLCYASQYIDDDLVLDEIFKDSKSIRNMTKGPLPFRNIYLLHFDMPHAMASFNCIGTVIFWFYVRSLIGKTVILQTSHGDITYDCDGITVFDEINCECTLKKWHMITITNINKSFQNRSFEVYLDDFKLYENQMNAVANMTIGSENGNNAIWTIDSYIFSSPDVLTIEQIREKYNNNLTIRNEQQNLELTRASGFKLVEYKGINNYLKVMGGDEFIFLRLFHEDHRENFILYLKSAFDLLRKGAIEPKFFYSALKYIILTKSEFIDDEIESIFMKFFSRQCYINIFGDLSILSIEKFTFKMLPSIFNTDHKFKSLFNKLLDAFSVINFNDKAHSSIIASIGAYGSKNPESLIKILLTIAALHKISNEEIVDTNMISEKVDSQKILFGIILASSSLFDKYIPFKKVIDISIGLPDIFALNLLNSLVKICSDNYFETQIIEENKSFFIDLYCYEQMWTFFLCLVTKNEYSTINEFANSEIKRSDILPILFDIIASSTKIEMIKETNELTQGNNIHENTFNNIFSLKVAKIILPLCTIDHLLLCKKQIIRFCSFGFDDVFVSNDISFNLITGDQLTMKRKSLTPQEKYLPIKDLSQKLFEPTCNYLQKLEDSTENDNQEINSNSNYVCDQVINSIMNIDTIQILIEKTSEIIINLANSSPTPKTIFVQYTLFPSNMNDQNECNVDNKISRKMHTRIILSLLEMNPSFSKEAFSSFYLFLTNRVIEGFWDDSMSRLIKTAMPTFNPQIKKIKNFLIVSLSKINSVEEKLMIVTELFRNHAFISFLSDPIFFSVIQHFIITPEIVKSDHFGDLSQIIIESEINTTDFASAVRDNKLIVWFASQDDKYDEVIEPLLKNCSNSSQNIKNILAESTSIISQNHIVPYNKYKMYRSKINQNIRRAFRFQLFYRNNMNAYFLDDAISRLFKREKTLEFNRNHSDIKFNNHFMLVPSPHPLCVPQKMVPLAFEFNIPFLKKKREITLPRASQKSLINASDSIEELKQSYSKPVCLDHWSLPLFVNESITDVFLEICECTSSSLMRIDLLSTSEPLPCVLCLGQNKFFILLNSRLTSSESYKELVLPETSSMLCHFAAFEIPIFGYYGRSTLFANRPLLIIEYKDVSLAILRRYAYQSRTVDFFTVLGNHFTIIFRNETDRKQFTSKVMKISEQSQANIGIGFSSKLLQMSVDQVANLWISRRISNYDYLLYLNIASGRSFNDLSQYPVFPWIIGDYSASSNPKNQLALTDGTSKNEETKNCEENENENDEDEYMSYRDLSKPMGAQNEIRRDRFIAMYNETNYHYGTHYSHSAAVMHYMVRIEPYTFFGIHLHNGWDHRDRLFCNIAESWRSASDINQADVKELIPEFYTFPLMFENPNNLSLGERSDGLSLNTVTMPRWGKDPLIFVWKMRKALEKSDFINEWIDLIFGYKQRGEPAIEAVNVFHPMAYDDCFKNNDKTKNKQQHEIQLQELQEQNNNSLSYVELKAAIDMINNFGQCPKQLFTTPHPKRQTIIRETLFGNKESLFISELKQTSKDPERIRVVNDEIFVMAKNELFMGIQQPFVELVLNLDNIRSLCVSQDYQMFAYCEEFGVITIEIGNRIKLQEILLPINLRKVDSMAISSQHFLLCAVVCHEANGLSQILLFDITSGFLIRTKEIETNEKIVAVEFEENYNFITILFERSIFVLGIDFREITKPFYLKQMKIETQSQIQILDDSQDRNHNQYLEQNQDEAMKNNNFDKNKCENARFTSVSPCDSDTFSEFPFFIVGRSDGLCSVISINIVQKELLSEEVTKMKSSIASVKIFHECQAALIFDINKNLILLSQKRVRKQIVAREFFKQCPVCHSETSSSMSCCVVCGLFVCKNCRAKRLNVICTRCYGCGGNSDGSVMPLTP</sequence>
<protein>
    <recommendedName>
        <fullName evidence="3">BEACH domain-containing protein</fullName>
    </recommendedName>
</protein>
<dbReference type="SUPFAM" id="SSF81837">
    <property type="entry name" value="BEACH domain"/>
    <property type="match status" value="1"/>
</dbReference>
<organism evidence="4 5">
    <name type="scientific">Tritrichomonas foetus</name>
    <dbReference type="NCBI Taxonomy" id="1144522"/>
    <lineage>
        <taxon>Eukaryota</taxon>
        <taxon>Metamonada</taxon>
        <taxon>Parabasalia</taxon>
        <taxon>Tritrichomonadida</taxon>
        <taxon>Tritrichomonadidae</taxon>
        <taxon>Tritrichomonas</taxon>
    </lineage>
</organism>
<dbReference type="Gene3D" id="1.10.1540.10">
    <property type="entry name" value="BEACH domain"/>
    <property type="match status" value="1"/>
</dbReference>
<name>A0A1J4KTD4_9EUKA</name>
<dbReference type="RefSeq" id="XP_068365885.1">
    <property type="nucleotide sequence ID" value="XM_068499498.1"/>
</dbReference>
<keyword evidence="1" id="KW-0175">Coiled coil</keyword>
<reference evidence="4" key="1">
    <citation type="submission" date="2016-10" db="EMBL/GenBank/DDBJ databases">
        <authorList>
            <person name="Benchimol M."/>
            <person name="Almeida L.G."/>
            <person name="Vasconcelos A.T."/>
            <person name="Perreira-Neves A."/>
            <person name="Rosa I.A."/>
            <person name="Tasca T."/>
            <person name="Bogo M.R."/>
            <person name="de Souza W."/>
        </authorList>
    </citation>
    <scope>NUCLEOTIDE SEQUENCE [LARGE SCALE GENOMIC DNA]</scope>
    <source>
        <strain evidence="4">K</strain>
    </source>
</reference>
<dbReference type="InterPro" id="IPR036372">
    <property type="entry name" value="BEACH_dom_sf"/>
</dbReference>
<feature type="domain" description="BEACH" evidence="3">
    <location>
        <begin position="1754"/>
        <end position="2082"/>
    </location>
</feature>
<dbReference type="InterPro" id="IPR000409">
    <property type="entry name" value="BEACH_dom"/>
</dbReference>